<evidence type="ECO:0000313" key="1">
    <source>
        <dbReference type="EMBL" id="KAI4318796.1"/>
    </source>
</evidence>
<dbReference type="EMBL" id="CM042889">
    <property type="protein sequence ID" value="KAI4318796.1"/>
    <property type="molecule type" value="Genomic_DNA"/>
</dbReference>
<accession>A0ACB9M7B3</accession>
<reference evidence="2" key="1">
    <citation type="journal article" date="2023" name="Front. Plant Sci.">
        <title>Chromosomal-level genome assembly of Melastoma candidum provides insights into trichome evolution.</title>
        <authorList>
            <person name="Zhong Y."/>
            <person name="Wu W."/>
            <person name="Sun C."/>
            <person name="Zou P."/>
            <person name="Liu Y."/>
            <person name="Dai S."/>
            <person name="Zhou R."/>
        </authorList>
    </citation>
    <scope>NUCLEOTIDE SEQUENCE [LARGE SCALE GENOMIC DNA]</scope>
</reference>
<gene>
    <name evidence="1" type="ORF">MLD38_032463</name>
</gene>
<proteinExistence type="predicted"/>
<protein>
    <submittedName>
        <fullName evidence="1">Uncharacterized protein</fullName>
    </submittedName>
</protein>
<organism evidence="1 2">
    <name type="scientific">Melastoma candidum</name>
    <dbReference type="NCBI Taxonomy" id="119954"/>
    <lineage>
        <taxon>Eukaryota</taxon>
        <taxon>Viridiplantae</taxon>
        <taxon>Streptophyta</taxon>
        <taxon>Embryophyta</taxon>
        <taxon>Tracheophyta</taxon>
        <taxon>Spermatophyta</taxon>
        <taxon>Magnoliopsida</taxon>
        <taxon>eudicotyledons</taxon>
        <taxon>Gunneridae</taxon>
        <taxon>Pentapetalae</taxon>
        <taxon>rosids</taxon>
        <taxon>malvids</taxon>
        <taxon>Myrtales</taxon>
        <taxon>Melastomataceae</taxon>
        <taxon>Melastomatoideae</taxon>
        <taxon>Melastomateae</taxon>
        <taxon>Melastoma</taxon>
    </lineage>
</organism>
<evidence type="ECO:0000313" key="2">
    <source>
        <dbReference type="Proteomes" id="UP001057402"/>
    </source>
</evidence>
<dbReference type="Proteomes" id="UP001057402">
    <property type="component" value="Chromosome 10"/>
</dbReference>
<keyword evidence="2" id="KW-1185">Reference proteome</keyword>
<name>A0ACB9M7B3_9MYRT</name>
<sequence>MHVNWMMDDSRTQQQPDVLEGAYRKLKEKVGGMDEKISGAEFALVQSVQENANLRSKIGQSPDKLKRALEEKKFVKEDALNAERLAKKDLEDKNSTVEIYAKAMKKMSKHLSQMQKIQEQINAAKTIEKDIKALKAKLCDEGLSIKSLDAKLVELQNTMPAVDQLDKLRVQTRKESQVQCEEAVREHSNIKQRVISLKHELEARQRKVESVVETVDSIKMKTRMVRENSAVKQLEISRKCEFIIQEFHQYLHSLDAVMPTEGAL</sequence>
<comment type="caution">
    <text evidence="1">The sequence shown here is derived from an EMBL/GenBank/DDBJ whole genome shotgun (WGS) entry which is preliminary data.</text>
</comment>